<organism evidence="1 2">
    <name type="scientific">Dysgonomonas capnocytophagoides</name>
    <dbReference type="NCBI Taxonomy" id="45254"/>
    <lineage>
        <taxon>Bacteria</taxon>
        <taxon>Pseudomonadati</taxon>
        <taxon>Bacteroidota</taxon>
        <taxon>Bacteroidia</taxon>
        <taxon>Bacteroidales</taxon>
        <taxon>Dysgonomonadaceae</taxon>
        <taxon>Dysgonomonas</taxon>
    </lineage>
</organism>
<dbReference type="EMBL" id="SOML01000003">
    <property type="protein sequence ID" value="TFD97342.1"/>
    <property type="molecule type" value="Genomic_DNA"/>
</dbReference>
<evidence type="ECO:0000313" key="2">
    <source>
        <dbReference type="Proteomes" id="UP000297861"/>
    </source>
</evidence>
<dbReference type="RefSeq" id="WP_134435892.1">
    <property type="nucleotide sequence ID" value="NZ_SOML01000003.1"/>
</dbReference>
<dbReference type="AlphaFoldDB" id="A0A4Y8L760"/>
<accession>A0A4Y8L760</accession>
<gene>
    <name evidence="1" type="ORF">E2605_06650</name>
</gene>
<dbReference type="OrthoDB" id="1044421at2"/>
<comment type="caution">
    <text evidence="1">The sequence shown here is derived from an EMBL/GenBank/DDBJ whole genome shotgun (WGS) entry which is preliminary data.</text>
</comment>
<name>A0A4Y8L760_9BACT</name>
<sequence>MNNILLFACSALLVGLSSCSDNDSEENTGTTGGGYSRKALSRIEIFDYKDNLKSKETFLYDDKGRWIGSDRSSYYPPDPEEHLSKSTVLYSDNQIKLKLQDDLTNSYTRDYRYEVKDNLIVSWEEVRYEEGRYTYVYSDGYLTEKRGSHYEYNNGNLVEIAGKSFSYDITYTDIPNKTGFGELNNLDPLYINGYFGKSSKNLIKSTLSDSGDKNNYSYVLDKAGYVTEILKERERYPESTLKYKIYYK</sequence>
<protein>
    <submittedName>
        <fullName evidence="1">DUF4595 domain-containing protein</fullName>
    </submittedName>
</protein>
<dbReference type="Proteomes" id="UP000297861">
    <property type="component" value="Unassembled WGS sequence"/>
</dbReference>
<reference evidence="1 2" key="1">
    <citation type="submission" date="2019-03" db="EMBL/GenBank/DDBJ databases">
        <title>San Antonio Military Medical Center submission to MRSN (WRAIR), pending publication.</title>
        <authorList>
            <person name="Blyth D.M."/>
            <person name="Mccarthy S.L."/>
            <person name="Schall S.E."/>
            <person name="Stam J.A."/>
            <person name="Ong A.C."/>
            <person name="Mcgann P.T."/>
        </authorList>
    </citation>
    <scope>NUCLEOTIDE SEQUENCE [LARGE SCALE GENOMIC DNA]</scope>
    <source>
        <strain evidence="1 2">MRSN571793</strain>
    </source>
</reference>
<evidence type="ECO:0000313" key="1">
    <source>
        <dbReference type="EMBL" id="TFD97342.1"/>
    </source>
</evidence>
<proteinExistence type="predicted"/>
<keyword evidence="2" id="KW-1185">Reference proteome</keyword>